<organism evidence="1 2">
    <name type="scientific">Saccharopolyspora cebuensis</name>
    <dbReference type="NCBI Taxonomy" id="418759"/>
    <lineage>
        <taxon>Bacteria</taxon>
        <taxon>Bacillati</taxon>
        <taxon>Actinomycetota</taxon>
        <taxon>Actinomycetes</taxon>
        <taxon>Pseudonocardiales</taxon>
        <taxon>Pseudonocardiaceae</taxon>
        <taxon>Saccharopolyspora</taxon>
    </lineage>
</organism>
<reference evidence="1 2" key="1">
    <citation type="submission" date="2024-08" db="EMBL/GenBank/DDBJ databases">
        <title>Genome mining of Saccharopolyspora cebuensis PGLac3 from Nigerian medicinal plant.</title>
        <authorList>
            <person name="Ezeobiora C.E."/>
            <person name="Igbokwe N.H."/>
            <person name="Amin D.H."/>
            <person name="Mendie U.E."/>
        </authorList>
    </citation>
    <scope>NUCLEOTIDE SEQUENCE [LARGE SCALE GENOMIC DNA]</scope>
    <source>
        <strain evidence="1 2">PGLac3</strain>
    </source>
</reference>
<sequence length="37" mass="4222">MHETAYTPPELTEVGDFSAETLGFGGSSWDTLWRMDW</sequence>
<comment type="caution">
    <text evidence="1">The sequence shown here is derived from an EMBL/GenBank/DDBJ whole genome shotgun (WGS) entry which is preliminary data.</text>
</comment>
<name>A0ABV4CMX9_9PSEU</name>
<evidence type="ECO:0000313" key="1">
    <source>
        <dbReference type="EMBL" id="MEY8041332.1"/>
    </source>
</evidence>
<proteinExistence type="predicted"/>
<accession>A0ABV4CMX9</accession>
<dbReference type="Proteomes" id="UP001564626">
    <property type="component" value="Unassembled WGS sequence"/>
</dbReference>
<gene>
    <name evidence="1" type="ORF">AB8O55_18165</name>
</gene>
<evidence type="ECO:0000313" key="2">
    <source>
        <dbReference type="Proteomes" id="UP001564626"/>
    </source>
</evidence>
<dbReference type="RefSeq" id="WP_345364079.1">
    <property type="nucleotide sequence ID" value="NZ_BAABII010000010.1"/>
</dbReference>
<keyword evidence="2" id="KW-1185">Reference proteome</keyword>
<dbReference type="NCBIfam" id="NF033521">
    <property type="entry name" value="lasso_leader_L3"/>
    <property type="match status" value="1"/>
</dbReference>
<protein>
    <submittedName>
        <fullName evidence="1">Lasso RiPP family leader peptide-containing protein</fullName>
    </submittedName>
</protein>
<dbReference type="EMBL" id="JBGEHV010000034">
    <property type="protein sequence ID" value="MEY8041332.1"/>
    <property type="molecule type" value="Genomic_DNA"/>
</dbReference>